<evidence type="ECO:0000313" key="2">
    <source>
        <dbReference type="EMBL" id="KAG1902679.1"/>
    </source>
</evidence>
<dbReference type="Proteomes" id="UP001195769">
    <property type="component" value="Unassembled WGS sequence"/>
</dbReference>
<feature type="coiled-coil region" evidence="1">
    <location>
        <begin position="44"/>
        <end position="108"/>
    </location>
</feature>
<name>A0AAD4EAI4_9AGAM</name>
<reference evidence="2" key="1">
    <citation type="journal article" date="2020" name="New Phytol.">
        <title>Comparative genomics reveals dynamic genome evolution in host specialist ectomycorrhizal fungi.</title>
        <authorList>
            <person name="Lofgren L.A."/>
            <person name="Nguyen N.H."/>
            <person name="Vilgalys R."/>
            <person name="Ruytinx J."/>
            <person name="Liao H.L."/>
            <person name="Branco S."/>
            <person name="Kuo A."/>
            <person name="LaButti K."/>
            <person name="Lipzen A."/>
            <person name="Andreopoulos W."/>
            <person name="Pangilinan J."/>
            <person name="Riley R."/>
            <person name="Hundley H."/>
            <person name="Na H."/>
            <person name="Barry K."/>
            <person name="Grigoriev I.V."/>
            <person name="Stajich J.E."/>
            <person name="Kennedy P.G."/>
        </authorList>
    </citation>
    <scope>NUCLEOTIDE SEQUENCE</scope>
    <source>
        <strain evidence="2">FC203</strain>
    </source>
</reference>
<proteinExistence type="predicted"/>
<organism evidence="2 3">
    <name type="scientific">Suillus fuscotomentosus</name>
    <dbReference type="NCBI Taxonomy" id="1912939"/>
    <lineage>
        <taxon>Eukaryota</taxon>
        <taxon>Fungi</taxon>
        <taxon>Dikarya</taxon>
        <taxon>Basidiomycota</taxon>
        <taxon>Agaricomycotina</taxon>
        <taxon>Agaricomycetes</taxon>
        <taxon>Agaricomycetidae</taxon>
        <taxon>Boletales</taxon>
        <taxon>Suillineae</taxon>
        <taxon>Suillaceae</taxon>
        <taxon>Suillus</taxon>
    </lineage>
</organism>
<dbReference type="EMBL" id="JABBWK010000016">
    <property type="protein sequence ID" value="KAG1902679.1"/>
    <property type="molecule type" value="Genomic_DNA"/>
</dbReference>
<accession>A0AAD4EAI4</accession>
<dbReference type="RefSeq" id="XP_041228254.1">
    <property type="nucleotide sequence ID" value="XM_041361253.1"/>
</dbReference>
<protein>
    <submittedName>
        <fullName evidence="2">Uncharacterized protein</fullName>
    </submittedName>
</protein>
<dbReference type="AlphaFoldDB" id="A0AAD4EAI4"/>
<evidence type="ECO:0000256" key="1">
    <source>
        <dbReference type="SAM" id="Coils"/>
    </source>
</evidence>
<evidence type="ECO:0000313" key="3">
    <source>
        <dbReference type="Proteomes" id="UP001195769"/>
    </source>
</evidence>
<keyword evidence="1" id="KW-0175">Coiled coil</keyword>
<keyword evidence="3" id="KW-1185">Reference proteome</keyword>
<sequence>MANMRRVQSVRNYGKTPLVLPADDLGILREGDEPSIEDVLRRQLLDKDRENDKLQSTILTLQQQLTLRPPIERIQELEKEYKNLDLILQGTQRENERCMAELDRVKTREKMLEQALAKFAGENWQSALDIAPPSSTFAARSVMGSVFARGTPTPQLGNPDLSTSAPVSQAVVESTLTQVEQIRLLVLGMEQRLQTREEKLAKTIEHAGAQEIKCDALKKEVMTAKVVA</sequence>
<comment type="caution">
    <text evidence="2">The sequence shown here is derived from an EMBL/GenBank/DDBJ whole genome shotgun (WGS) entry which is preliminary data.</text>
</comment>
<dbReference type="GeneID" id="64655551"/>
<gene>
    <name evidence="2" type="ORF">F5891DRAFT_1022904</name>
</gene>